<keyword evidence="3" id="KW-1185">Reference proteome</keyword>
<accession>A0A4Y2L0D4</accession>
<reference evidence="2 3" key="1">
    <citation type="journal article" date="2019" name="Sci. Rep.">
        <title>Orb-weaving spider Araneus ventricosus genome elucidates the spidroin gene catalogue.</title>
        <authorList>
            <person name="Kono N."/>
            <person name="Nakamura H."/>
            <person name="Ohtoshi R."/>
            <person name="Moran D.A.P."/>
            <person name="Shinohara A."/>
            <person name="Yoshida Y."/>
            <person name="Fujiwara M."/>
            <person name="Mori M."/>
            <person name="Tomita M."/>
            <person name="Arakawa K."/>
        </authorList>
    </citation>
    <scope>NUCLEOTIDE SEQUENCE [LARGE SCALE GENOMIC DNA]</scope>
</reference>
<feature type="region of interest" description="Disordered" evidence="1">
    <location>
        <begin position="1"/>
        <end position="58"/>
    </location>
</feature>
<proteinExistence type="predicted"/>
<sequence length="140" mass="15279">MFRPTAPPLWSPTGKAATGSGDFQPQLQCLGTLCSSGESPPPGTVTTLNAKPKGDPSLDPLEQFSQMAADTGRLIHPGTNHLRQWVPLLRNTWGMLLSMKQEANRAATTSHGSTPSLPSREGRQKQKTQRKAKTRKEIRH</sequence>
<evidence type="ECO:0000256" key="1">
    <source>
        <dbReference type="SAM" id="MobiDB-lite"/>
    </source>
</evidence>
<feature type="compositionally biased region" description="Pro residues" evidence="1">
    <location>
        <begin position="1"/>
        <end position="10"/>
    </location>
</feature>
<organism evidence="2 3">
    <name type="scientific">Araneus ventricosus</name>
    <name type="common">Orbweaver spider</name>
    <name type="synonym">Epeira ventricosa</name>
    <dbReference type="NCBI Taxonomy" id="182803"/>
    <lineage>
        <taxon>Eukaryota</taxon>
        <taxon>Metazoa</taxon>
        <taxon>Ecdysozoa</taxon>
        <taxon>Arthropoda</taxon>
        <taxon>Chelicerata</taxon>
        <taxon>Arachnida</taxon>
        <taxon>Araneae</taxon>
        <taxon>Araneomorphae</taxon>
        <taxon>Entelegynae</taxon>
        <taxon>Araneoidea</taxon>
        <taxon>Araneidae</taxon>
        <taxon>Araneus</taxon>
    </lineage>
</organism>
<feature type="compositionally biased region" description="Polar residues" evidence="1">
    <location>
        <begin position="21"/>
        <end position="49"/>
    </location>
</feature>
<gene>
    <name evidence="2" type="ORF">AVEN_273828_1</name>
</gene>
<dbReference type="Proteomes" id="UP000499080">
    <property type="component" value="Unassembled WGS sequence"/>
</dbReference>
<name>A0A4Y2L0D4_ARAVE</name>
<feature type="region of interest" description="Disordered" evidence="1">
    <location>
        <begin position="102"/>
        <end position="140"/>
    </location>
</feature>
<dbReference type="AlphaFoldDB" id="A0A4Y2L0D4"/>
<evidence type="ECO:0000313" key="3">
    <source>
        <dbReference type="Proteomes" id="UP000499080"/>
    </source>
</evidence>
<feature type="compositionally biased region" description="Polar residues" evidence="1">
    <location>
        <begin position="106"/>
        <end position="117"/>
    </location>
</feature>
<protein>
    <submittedName>
        <fullName evidence="2">Uncharacterized protein</fullName>
    </submittedName>
</protein>
<dbReference type="EMBL" id="BGPR01005228">
    <property type="protein sequence ID" value="GBN08074.1"/>
    <property type="molecule type" value="Genomic_DNA"/>
</dbReference>
<feature type="compositionally biased region" description="Basic residues" evidence="1">
    <location>
        <begin position="125"/>
        <end position="140"/>
    </location>
</feature>
<evidence type="ECO:0000313" key="2">
    <source>
        <dbReference type="EMBL" id="GBN08074.1"/>
    </source>
</evidence>
<comment type="caution">
    <text evidence="2">The sequence shown here is derived from an EMBL/GenBank/DDBJ whole genome shotgun (WGS) entry which is preliminary data.</text>
</comment>